<evidence type="ECO:0000313" key="1">
    <source>
        <dbReference type="EMBL" id="SVC85370.1"/>
    </source>
</evidence>
<name>A0A382QKE1_9ZZZZ</name>
<dbReference type="GO" id="GO:0019305">
    <property type="term" value="P:dTDP-rhamnose biosynthetic process"/>
    <property type="evidence" value="ECO:0007669"/>
    <property type="project" value="TreeGrafter"/>
</dbReference>
<dbReference type="SUPFAM" id="SSF51182">
    <property type="entry name" value="RmlC-like cupins"/>
    <property type="match status" value="1"/>
</dbReference>
<dbReference type="GO" id="GO:0005829">
    <property type="term" value="C:cytosol"/>
    <property type="evidence" value="ECO:0007669"/>
    <property type="project" value="TreeGrafter"/>
</dbReference>
<dbReference type="AlphaFoldDB" id="A0A382QKE1"/>
<gene>
    <name evidence="1" type="ORF">METZ01_LOCUS338224</name>
</gene>
<dbReference type="InterPro" id="IPR014710">
    <property type="entry name" value="RmlC-like_jellyroll"/>
</dbReference>
<proteinExistence type="predicted"/>
<organism evidence="1">
    <name type="scientific">marine metagenome</name>
    <dbReference type="NCBI Taxonomy" id="408172"/>
    <lineage>
        <taxon>unclassified sequences</taxon>
        <taxon>metagenomes</taxon>
        <taxon>ecological metagenomes</taxon>
    </lineage>
</organism>
<reference evidence="1" key="1">
    <citation type="submission" date="2018-05" db="EMBL/GenBank/DDBJ databases">
        <authorList>
            <person name="Lanie J.A."/>
            <person name="Ng W.-L."/>
            <person name="Kazmierczak K.M."/>
            <person name="Andrzejewski T.M."/>
            <person name="Davidsen T.M."/>
            <person name="Wayne K.J."/>
            <person name="Tettelin H."/>
            <person name="Glass J.I."/>
            <person name="Rusch D."/>
            <person name="Podicherti R."/>
            <person name="Tsui H.-C.T."/>
            <person name="Winkler M.E."/>
        </authorList>
    </citation>
    <scope>NUCLEOTIDE SEQUENCE</scope>
</reference>
<dbReference type="EMBL" id="UINC01114803">
    <property type="protein sequence ID" value="SVC85370.1"/>
    <property type="molecule type" value="Genomic_DNA"/>
</dbReference>
<accession>A0A382QKE1</accession>
<dbReference type="InterPro" id="IPR011051">
    <property type="entry name" value="RmlC_Cupin_sf"/>
</dbReference>
<dbReference type="GO" id="GO:0008830">
    <property type="term" value="F:dTDP-4-dehydrorhamnose 3,5-epimerase activity"/>
    <property type="evidence" value="ECO:0007669"/>
    <property type="project" value="InterPro"/>
</dbReference>
<protein>
    <recommendedName>
        <fullName evidence="2">Sugar epimerase</fullName>
    </recommendedName>
</protein>
<dbReference type="Pfam" id="PF00908">
    <property type="entry name" value="dTDP_sugar_isom"/>
    <property type="match status" value="1"/>
</dbReference>
<dbReference type="Gene3D" id="2.60.120.10">
    <property type="entry name" value="Jelly Rolls"/>
    <property type="match status" value="1"/>
</dbReference>
<dbReference type="PANTHER" id="PTHR21047">
    <property type="entry name" value="DTDP-6-DEOXY-D-GLUCOSE-3,5 EPIMERASE"/>
    <property type="match status" value="1"/>
</dbReference>
<evidence type="ECO:0008006" key="2">
    <source>
        <dbReference type="Google" id="ProtNLM"/>
    </source>
</evidence>
<dbReference type="GO" id="GO:0000271">
    <property type="term" value="P:polysaccharide biosynthetic process"/>
    <property type="evidence" value="ECO:0007669"/>
    <property type="project" value="TreeGrafter"/>
</dbReference>
<dbReference type="InterPro" id="IPR000888">
    <property type="entry name" value="RmlC-like"/>
</dbReference>
<sequence>MNNKLQKEVHDPVLTEGSLSVDDRGEVGFVNEFDMHSVRRFYTVCNHRAGLVRAWHAHKKEKKFVTVVNGAAIVAAVCIDNWQNPSKDLHVYRYVLSAKKPTVLFIPNGYANGFMTLTEDTKLMFFSTATLEESKEDDIRYDADYWKPWVIIER</sequence>
<dbReference type="PANTHER" id="PTHR21047:SF2">
    <property type="entry name" value="THYMIDINE DIPHOSPHO-4-KETO-RHAMNOSE 3,5-EPIMERASE"/>
    <property type="match status" value="1"/>
</dbReference>